<protein>
    <submittedName>
        <fullName evidence="1">Uncharacterized protein</fullName>
    </submittedName>
</protein>
<dbReference type="Proteomes" id="UP000028194">
    <property type="component" value="Chromosome"/>
</dbReference>
<reference evidence="1 2" key="1">
    <citation type="journal article" date="2014" name="PLoS ONE">
        <title>Genome Sequence of Candidatus Nitrososphaera evergladensis from Group I.1b Enriched from Everglades Soil Reveals Novel Genomic Features of the Ammonia-Oxidizing Archaea.</title>
        <authorList>
            <person name="Zhalnina K.V."/>
            <person name="Dias R."/>
            <person name="Leonard M.T."/>
            <person name="Dorr de Quadros P."/>
            <person name="Camargo F.A."/>
            <person name="Drew J.C."/>
            <person name="Farmerie W.G."/>
            <person name="Daroub S.H."/>
            <person name="Triplett E.W."/>
        </authorList>
    </citation>
    <scope>NUCLEOTIDE SEQUENCE [LARGE SCALE GENOMIC DNA]</scope>
    <source>
        <strain evidence="1 2">SR1</strain>
    </source>
</reference>
<evidence type="ECO:0000313" key="2">
    <source>
        <dbReference type="Proteomes" id="UP000028194"/>
    </source>
</evidence>
<dbReference type="EMBL" id="CP007174">
    <property type="protein sequence ID" value="AIF82247.1"/>
    <property type="molecule type" value="Genomic_DNA"/>
</dbReference>
<accession>A0A075MN74</accession>
<sequence length="57" mass="6480">MEMMMQITAMKSRGLNAVRVSSICTLPLLFFKLDEKTMDTRATQSDDVKSNRVARVL</sequence>
<dbReference type="AlphaFoldDB" id="A0A075MN74"/>
<keyword evidence="2" id="KW-1185">Reference proteome</keyword>
<evidence type="ECO:0000313" key="1">
    <source>
        <dbReference type="EMBL" id="AIF82247.1"/>
    </source>
</evidence>
<dbReference type="HOGENOM" id="CLU_2985480_0_0_2"/>
<proteinExistence type="predicted"/>
<dbReference type="STRING" id="1459636.NTE_00165"/>
<gene>
    <name evidence="1" type="ORF">NTE_00165</name>
</gene>
<name>A0A075MN74_9ARCH</name>
<organism evidence="1 2">
    <name type="scientific">Candidatus Nitrososphaera evergladensis SR1</name>
    <dbReference type="NCBI Taxonomy" id="1459636"/>
    <lineage>
        <taxon>Archaea</taxon>
        <taxon>Nitrososphaerota</taxon>
        <taxon>Nitrososphaeria</taxon>
        <taxon>Nitrososphaerales</taxon>
        <taxon>Nitrososphaeraceae</taxon>
        <taxon>Nitrososphaera</taxon>
    </lineage>
</organism>
<dbReference type="KEGG" id="nev:NTE_00165"/>